<evidence type="ECO:0000313" key="3">
    <source>
        <dbReference type="EMBL" id="EHY32313.1"/>
    </source>
</evidence>
<feature type="compositionally biased region" description="Basic and acidic residues" evidence="2">
    <location>
        <begin position="1"/>
        <end position="13"/>
    </location>
</feature>
<feature type="coiled-coil region" evidence="1">
    <location>
        <begin position="343"/>
        <end position="374"/>
    </location>
</feature>
<accession>H3KC58</accession>
<name>H3KC58_9BURK</name>
<reference evidence="3 4" key="1">
    <citation type="submission" date="2011-11" db="EMBL/GenBank/DDBJ databases">
        <authorList>
            <person name="Weinstock G."/>
            <person name="Sodergren E."/>
            <person name="Clifton S."/>
            <person name="Fulton L."/>
            <person name="Fulton B."/>
            <person name="Courtney L."/>
            <person name="Fronick C."/>
            <person name="Harrison M."/>
            <person name="Strong C."/>
            <person name="Farmer C."/>
            <person name="Delahaunty K."/>
            <person name="Markovic C."/>
            <person name="Hall O."/>
            <person name="Minx P."/>
            <person name="Tomlinson C."/>
            <person name="Mitreva M."/>
            <person name="Hou S."/>
            <person name="Chen J."/>
            <person name="Wollam A."/>
            <person name="Pepin K.H."/>
            <person name="Johnson M."/>
            <person name="Bhonagiri V."/>
            <person name="Zhang X."/>
            <person name="Suruliraj S."/>
            <person name="Warren W."/>
            <person name="Chinwalla A."/>
            <person name="Mardis E.R."/>
            <person name="Wilson R.K."/>
        </authorList>
    </citation>
    <scope>NUCLEOTIDE SEQUENCE [LARGE SCALE GENOMIC DNA]</scope>
    <source>
        <strain evidence="3 4">YIT 11816</strain>
    </source>
</reference>
<keyword evidence="4" id="KW-1185">Reference proteome</keyword>
<evidence type="ECO:0000256" key="2">
    <source>
        <dbReference type="SAM" id="MobiDB-lite"/>
    </source>
</evidence>
<protein>
    <submittedName>
        <fullName evidence="3">Uncharacterized protein</fullName>
    </submittedName>
</protein>
<proteinExistence type="predicted"/>
<sequence>MPGRSEDVKKAAEEPAPTRPMLHGPARPGMLAVAEVPGDATAADIYIQRALEADLPHYAEVEAEPYDLKTLSHLFERCPILEREPGDGFAEDVYAVSFTPAIESAHLQGFSPRINATASDLHVIALDNHGAQLGEPMPTADYGWGTPSHLNTLWDLLNPAEQKHFLEGELRNELAFIEKELPKLKLLIPAVRGLEWQKHYDELFELSRDVRRLGLEEGRAQERILRADDLAAAMRDVNRRIDTAIKTFAGSIKDAEEADLALTSCVGSLHEREMAVLFLRAIAVIRVIASDDYMHGMRCSARLELNVKEFPDVHLLLDRARRIAEEALVNRSRAMNDAEMALVENVRKDADRLAKEHDELHARLERDVARLQGLIDRHLILQGRRRRFAVRLKPDLTIGALMVLQQ</sequence>
<dbReference type="EMBL" id="AFBQ01000035">
    <property type="protein sequence ID" value="EHY32313.1"/>
    <property type="molecule type" value="Genomic_DNA"/>
</dbReference>
<dbReference type="HOGENOM" id="CLU_677797_0_0_4"/>
<dbReference type="AlphaFoldDB" id="H3KC58"/>
<dbReference type="Proteomes" id="UP000004956">
    <property type="component" value="Unassembled WGS sequence"/>
</dbReference>
<keyword evidence="1" id="KW-0175">Coiled coil</keyword>
<dbReference type="STRING" id="762967.HMPREF9440_00308"/>
<comment type="caution">
    <text evidence="3">The sequence shown here is derived from an EMBL/GenBank/DDBJ whole genome shotgun (WGS) entry which is preliminary data.</text>
</comment>
<feature type="region of interest" description="Disordered" evidence="2">
    <location>
        <begin position="1"/>
        <end position="26"/>
    </location>
</feature>
<dbReference type="PATRIC" id="fig|762967.3.peg.258"/>
<evidence type="ECO:0000256" key="1">
    <source>
        <dbReference type="SAM" id="Coils"/>
    </source>
</evidence>
<organism evidence="3 4">
    <name type="scientific">Sutterella parvirubra YIT 11816</name>
    <dbReference type="NCBI Taxonomy" id="762967"/>
    <lineage>
        <taxon>Bacteria</taxon>
        <taxon>Pseudomonadati</taxon>
        <taxon>Pseudomonadota</taxon>
        <taxon>Betaproteobacteria</taxon>
        <taxon>Burkholderiales</taxon>
        <taxon>Sutterellaceae</taxon>
        <taxon>Sutterella</taxon>
    </lineage>
</organism>
<evidence type="ECO:0000313" key="4">
    <source>
        <dbReference type="Proteomes" id="UP000004956"/>
    </source>
</evidence>
<gene>
    <name evidence="3" type="ORF">HMPREF9440_00308</name>
</gene>